<protein>
    <submittedName>
        <fullName evidence="4">3-beta hydroxysteroid dehydrogenase</fullName>
    </submittedName>
</protein>
<comment type="caution">
    <text evidence="4">The sequence shown here is derived from an EMBL/GenBank/DDBJ whole genome shotgun (WGS) entry which is preliminary data.</text>
</comment>
<dbReference type="GO" id="GO:0006694">
    <property type="term" value="P:steroid biosynthetic process"/>
    <property type="evidence" value="ECO:0007669"/>
    <property type="project" value="InterPro"/>
</dbReference>
<sequence>MKALVTGGGGFLGRYIVEQLLERGDSVRTFARGEYPALARLGVEVVRGNIQDGEAVRKACSAMDCVFHAAAHPGIWGPWESFYQPNVVGTENMIAACRIEKVPKFVFTSSPSVVFNNQDQRGCDESLPYPEKYENYYSHSKALAEQMVLDANGDGVLTVALRPHLIWGPRDPHLLPRLIERAGSGQLMQVGDGTNRVDITYVEDAARAHLLAADALEPGTPAAGSVYFISQDAPVNLWQWIHALLDQLDIPPIRRRISLSTARTIGAIMEFGYRLLRMSAEPRMTRFLATELAKDHYYDISRAKQELGYQPQFTMAAALEKTLPFLR</sequence>
<evidence type="ECO:0000313" key="5">
    <source>
        <dbReference type="Proteomes" id="UP000229740"/>
    </source>
</evidence>
<feature type="domain" description="3-beta hydroxysteroid dehydrogenase/isomerase" evidence="3">
    <location>
        <begin position="4"/>
        <end position="252"/>
    </location>
</feature>
<dbReference type="SUPFAM" id="SSF51735">
    <property type="entry name" value="NAD(P)-binding Rossmann-fold domains"/>
    <property type="match status" value="1"/>
</dbReference>
<evidence type="ECO:0000256" key="1">
    <source>
        <dbReference type="ARBA" id="ARBA00009219"/>
    </source>
</evidence>
<dbReference type="Gene3D" id="3.40.50.720">
    <property type="entry name" value="NAD(P)-binding Rossmann-like Domain"/>
    <property type="match status" value="1"/>
</dbReference>
<name>A0A2G6E0J4_9BACT</name>
<dbReference type="PANTHER" id="PTHR43245:SF51">
    <property type="entry name" value="SHORT CHAIN DEHYDROGENASE_REDUCTASE FAMILY 42E, MEMBER 2"/>
    <property type="match status" value="1"/>
</dbReference>
<keyword evidence="2" id="KW-0560">Oxidoreductase</keyword>
<proteinExistence type="inferred from homology"/>
<dbReference type="EMBL" id="PDPS01000055">
    <property type="protein sequence ID" value="PID55623.1"/>
    <property type="molecule type" value="Genomic_DNA"/>
</dbReference>
<reference evidence="4 5" key="1">
    <citation type="submission" date="2017-10" db="EMBL/GenBank/DDBJ databases">
        <title>Novel microbial diversity and functional potential in the marine mammal oral microbiome.</title>
        <authorList>
            <person name="Dudek N.K."/>
            <person name="Sun C.L."/>
            <person name="Burstein D."/>
            <person name="Kantor R.S."/>
            <person name="Aliaga Goltsman D.S."/>
            <person name="Bik E.M."/>
            <person name="Thomas B.C."/>
            <person name="Banfield J.F."/>
            <person name="Relman D.A."/>
        </authorList>
    </citation>
    <scope>NUCLEOTIDE SEQUENCE [LARGE SCALE GENOMIC DNA]</scope>
    <source>
        <strain evidence="4">DOLZORAL124_49_17</strain>
    </source>
</reference>
<dbReference type="InterPro" id="IPR036291">
    <property type="entry name" value="NAD(P)-bd_dom_sf"/>
</dbReference>
<comment type="similarity">
    <text evidence="1">Belongs to the 3-beta-HSD family.</text>
</comment>
<dbReference type="Pfam" id="PF01073">
    <property type="entry name" value="3Beta_HSD"/>
    <property type="match status" value="1"/>
</dbReference>
<evidence type="ECO:0000256" key="2">
    <source>
        <dbReference type="ARBA" id="ARBA00023002"/>
    </source>
</evidence>
<dbReference type="Proteomes" id="UP000229740">
    <property type="component" value="Unassembled WGS sequence"/>
</dbReference>
<dbReference type="AlphaFoldDB" id="A0A2G6E0J4"/>
<evidence type="ECO:0000313" key="4">
    <source>
        <dbReference type="EMBL" id="PID55623.1"/>
    </source>
</evidence>
<dbReference type="InterPro" id="IPR002225">
    <property type="entry name" value="3Beta_OHSteriod_DH/Estase"/>
</dbReference>
<dbReference type="GO" id="GO:0016616">
    <property type="term" value="F:oxidoreductase activity, acting on the CH-OH group of donors, NAD or NADP as acceptor"/>
    <property type="evidence" value="ECO:0007669"/>
    <property type="project" value="InterPro"/>
</dbReference>
<evidence type="ECO:0000259" key="3">
    <source>
        <dbReference type="Pfam" id="PF01073"/>
    </source>
</evidence>
<dbReference type="InterPro" id="IPR050177">
    <property type="entry name" value="Lipid_A_modif_metabolic_enz"/>
</dbReference>
<dbReference type="PANTHER" id="PTHR43245">
    <property type="entry name" value="BIFUNCTIONAL POLYMYXIN RESISTANCE PROTEIN ARNA"/>
    <property type="match status" value="1"/>
</dbReference>
<organism evidence="4 5">
    <name type="scientific">candidate division KSB3 bacterium</name>
    <dbReference type="NCBI Taxonomy" id="2044937"/>
    <lineage>
        <taxon>Bacteria</taxon>
        <taxon>candidate division KSB3</taxon>
    </lineage>
</organism>
<accession>A0A2G6E0J4</accession>
<gene>
    <name evidence="4" type="ORF">CSB45_15150</name>
</gene>